<dbReference type="GO" id="GO:0036373">
    <property type="term" value="F:L-fucose mutarotase activity"/>
    <property type="evidence" value="ECO:0007669"/>
    <property type="project" value="UniProtKB-EC"/>
</dbReference>
<evidence type="ECO:0000313" key="5">
    <source>
        <dbReference type="Proteomes" id="UP000076563"/>
    </source>
</evidence>
<dbReference type="PANTHER" id="PTHR31690:SF4">
    <property type="entry name" value="FUCOSE MUTAROTASE"/>
    <property type="match status" value="1"/>
</dbReference>
<dbReference type="Proteomes" id="UP000076563">
    <property type="component" value="Unassembled WGS sequence"/>
</dbReference>
<dbReference type="eggNOG" id="COG4154">
    <property type="taxonomic scope" value="Bacteria"/>
</dbReference>
<proteinExistence type="predicted"/>
<dbReference type="SUPFAM" id="SSF102546">
    <property type="entry name" value="RbsD-like"/>
    <property type="match status" value="1"/>
</dbReference>
<comment type="catalytic activity">
    <reaction evidence="3">
        <text>alpha-L-fucose = beta-L-fucose</text>
        <dbReference type="Rhea" id="RHEA:25580"/>
        <dbReference type="ChEBI" id="CHEBI:42548"/>
        <dbReference type="ChEBI" id="CHEBI:42589"/>
        <dbReference type="EC" id="5.1.3.29"/>
    </reaction>
</comment>
<evidence type="ECO:0000256" key="1">
    <source>
        <dbReference type="ARBA" id="ARBA00000223"/>
    </source>
</evidence>
<dbReference type="NCBIfam" id="NF011949">
    <property type="entry name" value="PRK15420.1"/>
    <property type="match status" value="1"/>
</dbReference>
<reference evidence="5" key="1">
    <citation type="submission" date="2016-01" db="EMBL/GenBank/DDBJ databases">
        <title>Draft genome of Chromobacterium sp. F49.</title>
        <authorList>
            <person name="Hong K.W."/>
        </authorList>
    </citation>
    <scope>NUCLEOTIDE SEQUENCE [LARGE SCALE GENOMIC DNA]</scope>
    <source>
        <strain evidence="5">M63</strain>
    </source>
</reference>
<accession>A0A163YRL1</accession>
<protein>
    <submittedName>
        <fullName evidence="4">Fucose isomerase</fullName>
    </submittedName>
</protein>
<keyword evidence="5" id="KW-1185">Reference proteome</keyword>
<dbReference type="STRING" id="1007103.GCA_000213315_04860"/>
<organism evidence="4 5">
    <name type="scientific">Paenibacillus elgii</name>
    <dbReference type="NCBI Taxonomy" id="189691"/>
    <lineage>
        <taxon>Bacteria</taxon>
        <taxon>Bacillati</taxon>
        <taxon>Bacillota</taxon>
        <taxon>Bacilli</taxon>
        <taxon>Bacillales</taxon>
        <taxon>Paenibacillaceae</taxon>
        <taxon>Paenibacillus</taxon>
    </lineage>
</organism>
<dbReference type="RefSeq" id="WP_063180684.1">
    <property type="nucleotide sequence ID" value="NZ_LQRA01000049.1"/>
</dbReference>
<evidence type="ECO:0000313" key="4">
    <source>
        <dbReference type="EMBL" id="KZE80138.1"/>
    </source>
</evidence>
<dbReference type="InterPro" id="IPR007721">
    <property type="entry name" value="RbsD_FucU"/>
</dbReference>
<dbReference type="AlphaFoldDB" id="A0A163YRL1"/>
<sequence length="143" mass="15644">MLKGIPSILSPELFKIMMEMGHGDELVLADANFPAASHAQRLVRCDGHGVPELLEAILTFFPLDAYAEHSVALMAVVPGDPVKPVIWDEYRAIVKKHAPEADEPAFVERFAFYERAKQAYAVVATGEGALYANIVLKKGVVKP</sequence>
<dbReference type="GO" id="GO:0042806">
    <property type="term" value="F:fucose binding"/>
    <property type="evidence" value="ECO:0007669"/>
    <property type="project" value="TreeGrafter"/>
</dbReference>
<evidence type="ECO:0000256" key="3">
    <source>
        <dbReference type="ARBA" id="ARBA00036324"/>
    </source>
</evidence>
<dbReference type="Pfam" id="PF05025">
    <property type="entry name" value="RbsD_FucU"/>
    <property type="match status" value="1"/>
</dbReference>
<dbReference type="InterPro" id="IPR023750">
    <property type="entry name" value="RbsD-like_sf"/>
</dbReference>
<dbReference type="Gene3D" id="3.40.1650.10">
    <property type="entry name" value="RbsD-like domain"/>
    <property type="match status" value="1"/>
</dbReference>
<dbReference type="PANTHER" id="PTHR31690">
    <property type="entry name" value="FUCOSE MUTAROTASE"/>
    <property type="match status" value="1"/>
</dbReference>
<dbReference type="OrthoDB" id="9805009at2"/>
<comment type="caution">
    <text evidence="4">The sequence shown here is derived from an EMBL/GenBank/DDBJ whole genome shotgun (WGS) entry which is preliminary data.</text>
</comment>
<gene>
    <name evidence="4" type="ORF">AV654_14205</name>
</gene>
<comment type="catalytic activity">
    <reaction evidence="1">
        <text>beta-D-ribopyranose = beta-D-ribofuranose</text>
        <dbReference type="Rhea" id="RHEA:25432"/>
        <dbReference type="ChEBI" id="CHEBI:27476"/>
        <dbReference type="ChEBI" id="CHEBI:47002"/>
        <dbReference type="EC" id="5.4.99.62"/>
    </reaction>
</comment>
<evidence type="ECO:0000256" key="2">
    <source>
        <dbReference type="ARBA" id="ARBA00023235"/>
    </source>
</evidence>
<dbReference type="GO" id="GO:0062193">
    <property type="term" value="F:D-ribose pyranase activity"/>
    <property type="evidence" value="ECO:0007669"/>
    <property type="project" value="UniProtKB-EC"/>
</dbReference>
<dbReference type="GO" id="GO:0006004">
    <property type="term" value="P:fucose metabolic process"/>
    <property type="evidence" value="ECO:0007669"/>
    <property type="project" value="TreeGrafter"/>
</dbReference>
<dbReference type="InterPro" id="IPR050443">
    <property type="entry name" value="RbsD/FucU_mutarotase"/>
</dbReference>
<name>A0A163YRL1_9BACL</name>
<keyword evidence="2 4" id="KW-0413">Isomerase</keyword>
<dbReference type="EMBL" id="LQRA01000049">
    <property type="protein sequence ID" value="KZE80138.1"/>
    <property type="molecule type" value="Genomic_DNA"/>
</dbReference>